<dbReference type="EMBL" id="CVQH01025861">
    <property type="protein sequence ID" value="CRK39588.1"/>
    <property type="molecule type" value="Genomic_DNA"/>
</dbReference>
<feature type="compositionally biased region" description="Basic and acidic residues" evidence="7">
    <location>
        <begin position="99"/>
        <end position="110"/>
    </location>
</feature>
<dbReference type="STRING" id="100787.A0A0G4MZE1"/>
<evidence type="ECO:0000256" key="6">
    <source>
        <dbReference type="PROSITE-ProRule" id="PRU00182"/>
    </source>
</evidence>
<reference evidence="9 10" key="1">
    <citation type="submission" date="2015-05" db="EMBL/GenBank/DDBJ databases">
        <authorList>
            <person name="Wang D.B."/>
            <person name="Wang M."/>
        </authorList>
    </citation>
    <scope>NUCLEOTIDE SEQUENCE [LARGE SCALE GENOMIC DNA]</scope>
    <source>
        <strain evidence="9">VL1</strain>
    </source>
</reference>
<comment type="similarity">
    <text evidence="1">Belongs to the universal ribosomal protein uS4 family.</text>
</comment>
<dbReference type="Pfam" id="PF01479">
    <property type="entry name" value="S4"/>
    <property type="match status" value="1"/>
</dbReference>
<gene>
    <name evidence="9" type="ORF">BN1708_008000</name>
</gene>
<dbReference type="SUPFAM" id="SSF55174">
    <property type="entry name" value="Alpha-L RNA-binding motif"/>
    <property type="match status" value="1"/>
</dbReference>
<evidence type="ECO:0000256" key="5">
    <source>
        <dbReference type="ARBA" id="ARBA00023274"/>
    </source>
</evidence>
<evidence type="ECO:0000256" key="3">
    <source>
        <dbReference type="ARBA" id="ARBA00022884"/>
    </source>
</evidence>
<accession>A0A0G4MZE1</accession>
<keyword evidence="10" id="KW-1185">Reference proteome</keyword>
<dbReference type="Proteomes" id="UP000044602">
    <property type="component" value="Unassembled WGS sequence"/>
</dbReference>
<dbReference type="InterPro" id="IPR022801">
    <property type="entry name" value="Ribosomal_uS4"/>
</dbReference>
<organism evidence="9 10">
    <name type="scientific">Verticillium longisporum</name>
    <name type="common">Verticillium dahliae var. longisporum</name>
    <dbReference type="NCBI Taxonomy" id="100787"/>
    <lineage>
        <taxon>Eukaryota</taxon>
        <taxon>Fungi</taxon>
        <taxon>Dikarya</taxon>
        <taxon>Ascomycota</taxon>
        <taxon>Pezizomycotina</taxon>
        <taxon>Sordariomycetes</taxon>
        <taxon>Hypocreomycetidae</taxon>
        <taxon>Glomerellales</taxon>
        <taxon>Plectosphaerellaceae</taxon>
        <taxon>Verticillium</taxon>
    </lineage>
</organism>
<protein>
    <recommendedName>
        <fullName evidence="8">RNA-binding S4 domain-containing protein</fullName>
    </recommendedName>
</protein>
<keyword evidence="4" id="KW-0689">Ribosomal protein</keyword>
<feature type="compositionally biased region" description="Low complexity" evidence="7">
    <location>
        <begin position="292"/>
        <end position="305"/>
    </location>
</feature>
<dbReference type="PROSITE" id="PS50889">
    <property type="entry name" value="S4"/>
    <property type="match status" value="1"/>
</dbReference>
<evidence type="ECO:0000256" key="7">
    <source>
        <dbReference type="SAM" id="MobiDB-lite"/>
    </source>
</evidence>
<evidence type="ECO:0000256" key="1">
    <source>
        <dbReference type="ARBA" id="ARBA00007465"/>
    </source>
</evidence>
<keyword evidence="2" id="KW-0699">rRNA-binding</keyword>
<proteinExistence type="inferred from homology"/>
<dbReference type="GO" id="GO:0019843">
    <property type="term" value="F:rRNA binding"/>
    <property type="evidence" value="ECO:0007669"/>
    <property type="project" value="UniProtKB-KW"/>
</dbReference>
<dbReference type="CDD" id="cd00165">
    <property type="entry name" value="S4"/>
    <property type="match status" value="1"/>
</dbReference>
<sequence length="539" mass="60957">MRARRPRFYSLKKPRVRMSWNKFNMYNLARMQLSRTRRSGTFFQQKWAAKSLTRGYHGGTMREGDWERMFSRRLLGTVDIDPAYLARYDGSEQAAGRGSGRDLDPNDRRPAVSADQFSKSWNARRRRFENEANSERSDTYHHVGAKRVIEYDDVWIKTNDVAKQMTPYMQMTYAPLERRLEVAIFRAMFASSTLQARQFCIHGAVRVNGQLMRSPGYLLNPGDMFQVDVERVLYATGKPKNPQEIARLDKLLREREEREAAAEAKDAALRAAKRQELADKLKAGDRGGGEGPSAEASEQATGETAAEAESEAAVEAAATDADAAGMLGEDGEPMTEDERAAQHKRQLKKLIQDAKTLLKDGQDKMSAKHKQRVRLFLSEAKRAISRLGKNAAALDPDADLSRDSVMTQLATILKGLNLDHAQQAKAEADAAADAAEPTPQTWEQELQILTKAEQDALARLLAEDAENPVDETKPYLTPWQPRRYIAPFAFIPRYLEVNQNICAAVYLRHPVARRGEAEVPTPFPIDQNQLAFNWYLRRR</sequence>
<dbReference type="AlphaFoldDB" id="A0A0G4MZE1"/>
<dbReference type="GO" id="GO:0005763">
    <property type="term" value="C:mitochondrial small ribosomal subunit"/>
    <property type="evidence" value="ECO:0007669"/>
    <property type="project" value="TreeGrafter"/>
</dbReference>
<name>A0A0G4MZE1_VERLO</name>
<dbReference type="Gene3D" id="3.10.290.10">
    <property type="entry name" value="RNA-binding S4 domain"/>
    <property type="match status" value="1"/>
</dbReference>
<evidence type="ECO:0000256" key="2">
    <source>
        <dbReference type="ARBA" id="ARBA00022730"/>
    </source>
</evidence>
<evidence type="ECO:0000256" key="4">
    <source>
        <dbReference type="ARBA" id="ARBA00022980"/>
    </source>
</evidence>
<dbReference type="GO" id="GO:0003735">
    <property type="term" value="F:structural constituent of ribosome"/>
    <property type="evidence" value="ECO:0007669"/>
    <property type="project" value="TreeGrafter"/>
</dbReference>
<feature type="domain" description="RNA-binding S4" evidence="8">
    <location>
        <begin position="178"/>
        <end position="238"/>
    </location>
</feature>
<dbReference type="GO" id="GO:0042274">
    <property type="term" value="P:ribosomal small subunit biogenesis"/>
    <property type="evidence" value="ECO:0007669"/>
    <property type="project" value="TreeGrafter"/>
</dbReference>
<keyword evidence="5" id="KW-0687">Ribonucleoprotein</keyword>
<dbReference type="InterPro" id="IPR036986">
    <property type="entry name" value="S4_RNA-bd_sf"/>
</dbReference>
<feature type="region of interest" description="Disordered" evidence="7">
    <location>
        <begin position="281"/>
        <end position="345"/>
    </location>
</feature>
<dbReference type="PANTHER" id="PTHR11831:SF4">
    <property type="entry name" value="SMALL RIBOSOMAL SUBUNIT PROTEIN US4M"/>
    <property type="match status" value="1"/>
</dbReference>
<feature type="compositionally biased region" description="Low complexity" evidence="7">
    <location>
        <begin position="313"/>
        <end position="324"/>
    </location>
</feature>
<dbReference type="InterPro" id="IPR002942">
    <property type="entry name" value="S4_RNA-bd"/>
</dbReference>
<evidence type="ECO:0000259" key="8">
    <source>
        <dbReference type="SMART" id="SM00363"/>
    </source>
</evidence>
<dbReference type="PANTHER" id="PTHR11831">
    <property type="entry name" value="30S 40S RIBOSOMAL PROTEIN"/>
    <property type="match status" value="1"/>
</dbReference>
<keyword evidence="3 6" id="KW-0694">RNA-binding</keyword>
<evidence type="ECO:0000313" key="10">
    <source>
        <dbReference type="Proteomes" id="UP000044602"/>
    </source>
</evidence>
<dbReference type="SMART" id="SM00363">
    <property type="entry name" value="S4"/>
    <property type="match status" value="1"/>
</dbReference>
<feature type="region of interest" description="Disordered" evidence="7">
    <location>
        <begin position="91"/>
        <end position="116"/>
    </location>
</feature>
<evidence type="ECO:0000313" key="9">
    <source>
        <dbReference type="EMBL" id="CRK39588.1"/>
    </source>
</evidence>